<dbReference type="PROSITE" id="PS51257">
    <property type="entry name" value="PROKAR_LIPOPROTEIN"/>
    <property type="match status" value="1"/>
</dbReference>
<organism evidence="1 2">
    <name type="scientific">Segatella salivae DSM 15606</name>
    <dbReference type="NCBI Taxonomy" id="888832"/>
    <lineage>
        <taxon>Bacteria</taxon>
        <taxon>Pseudomonadati</taxon>
        <taxon>Bacteroidota</taxon>
        <taxon>Bacteroidia</taxon>
        <taxon>Bacteroidales</taxon>
        <taxon>Prevotellaceae</taxon>
        <taxon>Segatella</taxon>
    </lineage>
</organism>
<dbReference type="InterPro" id="IPR008969">
    <property type="entry name" value="CarboxyPept-like_regulatory"/>
</dbReference>
<evidence type="ECO:0000313" key="1">
    <source>
        <dbReference type="EMBL" id="EFV03092.1"/>
    </source>
</evidence>
<protein>
    <recommendedName>
        <fullName evidence="3">Carboxypeptidase regulatory-like domain-containing protein</fullName>
    </recommendedName>
</protein>
<evidence type="ECO:0000313" key="2">
    <source>
        <dbReference type="Proteomes" id="UP000003874"/>
    </source>
</evidence>
<name>E6MTE1_9BACT</name>
<dbReference type="STRING" id="888832.HMPREF9420_2759"/>
<dbReference type="AlphaFoldDB" id="E6MTE1"/>
<reference evidence="1 2" key="1">
    <citation type="submission" date="2010-12" db="EMBL/GenBank/DDBJ databases">
        <authorList>
            <person name="Muzny D."/>
            <person name="Qin X."/>
            <person name="Deng J."/>
            <person name="Jiang H."/>
            <person name="Liu Y."/>
            <person name="Qu J."/>
            <person name="Song X.-Z."/>
            <person name="Zhang L."/>
            <person name="Thornton R."/>
            <person name="Coyle M."/>
            <person name="Francisco L."/>
            <person name="Jackson L."/>
            <person name="Javaid M."/>
            <person name="Korchina V."/>
            <person name="Kovar C."/>
            <person name="Mata R."/>
            <person name="Mathew T."/>
            <person name="Ngo R."/>
            <person name="Nguyen L."/>
            <person name="Nguyen N."/>
            <person name="Okwuonu G."/>
            <person name="Ongeri F."/>
            <person name="Pham C."/>
            <person name="Simmons D."/>
            <person name="Wilczek-Boney K."/>
            <person name="Hale W."/>
            <person name="Jakkamsetti A."/>
            <person name="Pham P."/>
            <person name="Ruth R."/>
            <person name="San Lucas F."/>
            <person name="Warren J."/>
            <person name="Zhang J."/>
            <person name="Zhao Z."/>
            <person name="Zhou C."/>
            <person name="Zhu D."/>
            <person name="Lee S."/>
            <person name="Bess C."/>
            <person name="Blankenburg K."/>
            <person name="Forbes L."/>
            <person name="Fu Q."/>
            <person name="Gubbala S."/>
            <person name="Hirani K."/>
            <person name="Jayaseelan J.C."/>
            <person name="Lara F."/>
            <person name="Munidasa M."/>
            <person name="Palculict T."/>
            <person name="Patil S."/>
            <person name="Pu L.-L."/>
            <person name="Saada N."/>
            <person name="Tang L."/>
            <person name="Weissenberger G."/>
            <person name="Zhu Y."/>
            <person name="Hemphill L."/>
            <person name="Shang Y."/>
            <person name="Youmans B."/>
            <person name="Ayvaz T."/>
            <person name="Ross M."/>
            <person name="Santibanez J."/>
            <person name="Aqrawi P."/>
            <person name="Gross S."/>
            <person name="Joshi V."/>
            <person name="Fowler G."/>
            <person name="Nazareth L."/>
            <person name="Reid J."/>
            <person name="Worley K."/>
            <person name="Petrosino J."/>
            <person name="Highlander S."/>
            <person name="Gibbs R."/>
        </authorList>
    </citation>
    <scope>NUCLEOTIDE SEQUENCE [LARGE SCALE GENOMIC DNA]</scope>
    <source>
        <strain evidence="1 2">DSM 15606</strain>
    </source>
</reference>
<gene>
    <name evidence="1" type="ORF">HMPREF9420_2759</name>
</gene>
<dbReference type="HOGENOM" id="CLU_2207656_0_0_10"/>
<evidence type="ECO:0008006" key="3">
    <source>
        <dbReference type="Google" id="ProtNLM"/>
    </source>
</evidence>
<dbReference type="EMBL" id="AEQO01000208">
    <property type="protein sequence ID" value="EFV03092.1"/>
    <property type="molecule type" value="Genomic_DNA"/>
</dbReference>
<dbReference type="Proteomes" id="UP000003874">
    <property type="component" value="Unassembled WGS sequence"/>
</dbReference>
<dbReference type="SUPFAM" id="SSF49464">
    <property type="entry name" value="Carboxypeptidase regulatory domain-like"/>
    <property type="match status" value="1"/>
</dbReference>
<proteinExistence type="predicted"/>
<comment type="caution">
    <text evidence="1">The sequence shown here is derived from an EMBL/GenBank/DDBJ whole genome shotgun (WGS) entry which is preliminary data.</text>
</comment>
<accession>E6MTE1</accession>
<sequence length="109" mass="12538">MKIYCKLISIVFILGLFSCERVQSLEGLVVDVHNVPLDSVLISDDLMNFRMRTDSLGRFRYMIMLPTTSRGIDTKFSFSKKGFIDHSQTIKVYRSTKVIVVMNRDTIVP</sequence>
<keyword evidence="2" id="KW-1185">Reference proteome</keyword>